<reference evidence="1" key="1">
    <citation type="submission" date="2021-06" db="EMBL/GenBank/DDBJ databases">
        <authorList>
            <person name="Kallberg Y."/>
            <person name="Tangrot J."/>
            <person name="Rosling A."/>
        </authorList>
    </citation>
    <scope>NUCLEOTIDE SEQUENCE</scope>
    <source>
        <strain evidence="1">AZ414A</strain>
    </source>
</reference>
<comment type="caution">
    <text evidence="1">The sequence shown here is derived from an EMBL/GenBank/DDBJ whole genome shotgun (WGS) entry which is preliminary data.</text>
</comment>
<dbReference type="EMBL" id="CAJVPK010001143">
    <property type="protein sequence ID" value="CAG8573346.1"/>
    <property type="molecule type" value="Genomic_DNA"/>
</dbReference>
<sequence length="42" mass="4834">MNQLPECLYHIPIAIVPKYLELIIMRECASINGRAPPDLHLF</sequence>
<name>A0A9N9BPA3_9GLOM</name>
<accession>A0A9N9BPA3</accession>
<dbReference type="AlphaFoldDB" id="A0A9N9BPA3"/>
<evidence type="ECO:0000313" key="2">
    <source>
        <dbReference type="Proteomes" id="UP000789706"/>
    </source>
</evidence>
<dbReference type="Proteomes" id="UP000789706">
    <property type="component" value="Unassembled WGS sequence"/>
</dbReference>
<proteinExistence type="predicted"/>
<gene>
    <name evidence="1" type="ORF">DEBURN_LOCUS8197</name>
</gene>
<organism evidence="1 2">
    <name type="scientific">Diversispora eburnea</name>
    <dbReference type="NCBI Taxonomy" id="1213867"/>
    <lineage>
        <taxon>Eukaryota</taxon>
        <taxon>Fungi</taxon>
        <taxon>Fungi incertae sedis</taxon>
        <taxon>Mucoromycota</taxon>
        <taxon>Glomeromycotina</taxon>
        <taxon>Glomeromycetes</taxon>
        <taxon>Diversisporales</taxon>
        <taxon>Diversisporaceae</taxon>
        <taxon>Diversispora</taxon>
    </lineage>
</organism>
<keyword evidence="2" id="KW-1185">Reference proteome</keyword>
<evidence type="ECO:0000313" key="1">
    <source>
        <dbReference type="EMBL" id="CAG8573346.1"/>
    </source>
</evidence>
<protein>
    <submittedName>
        <fullName evidence="1">2967_t:CDS:1</fullName>
    </submittedName>
</protein>